<sequence>MLPHRDDTPADLDLGDLVMRVARDLRRSGMAAFEPYDLAPHHVRALRVVAHQGTMRLGELAQHLRVAPRSVTDVVDALESRGLARRSPDPDDRRAQVVELTDDARALVGRIDEARRAGAEAYFARLPAGERETLRRILLRLDADA</sequence>
<protein>
    <submittedName>
        <fullName evidence="2">DNA-binding MarR family transcriptional regulator</fullName>
    </submittedName>
</protein>
<reference evidence="2 3" key="1">
    <citation type="submission" date="2017-12" db="EMBL/GenBank/DDBJ databases">
        <title>Sequencing the genomes of 1000 Actinobacteria strains.</title>
        <authorList>
            <person name="Klenk H.-P."/>
        </authorList>
    </citation>
    <scope>NUCLEOTIDE SEQUENCE [LARGE SCALE GENOMIC DNA]</scope>
    <source>
        <strain evidence="2 3">DSM 12806</strain>
    </source>
</reference>
<dbReference type="InterPro" id="IPR039422">
    <property type="entry name" value="MarR/SlyA-like"/>
</dbReference>
<proteinExistence type="predicted"/>
<evidence type="ECO:0000313" key="3">
    <source>
        <dbReference type="Proteomes" id="UP000233781"/>
    </source>
</evidence>
<accession>A0A2N3YLH6</accession>
<dbReference type="SUPFAM" id="SSF46785">
    <property type="entry name" value="Winged helix' DNA-binding domain"/>
    <property type="match status" value="1"/>
</dbReference>
<dbReference type="SMART" id="SM00347">
    <property type="entry name" value="HTH_MARR"/>
    <property type="match status" value="1"/>
</dbReference>
<keyword evidence="2" id="KW-0238">DNA-binding</keyword>
<dbReference type="EMBL" id="PJNE01000001">
    <property type="protein sequence ID" value="PKW27721.1"/>
    <property type="molecule type" value="Genomic_DNA"/>
</dbReference>
<dbReference type="Pfam" id="PF01047">
    <property type="entry name" value="MarR"/>
    <property type="match status" value="1"/>
</dbReference>
<evidence type="ECO:0000313" key="2">
    <source>
        <dbReference type="EMBL" id="PKW27721.1"/>
    </source>
</evidence>
<dbReference type="InterPro" id="IPR000835">
    <property type="entry name" value="HTH_MarR-typ"/>
</dbReference>
<name>A0A2N3YLH6_9MICO</name>
<dbReference type="GO" id="GO:0006950">
    <property type="term" value="P:response to stress"/>
    <property type="evidence" value="ECO:0007669"/>
    <property type="project" value="TreeGrafter"/>
</dbReference>
<organism evidence="2 3">
    <name type="scientific">Phycicoccus duodecadis</name>
    <dbReference type="NCBI Taxonomy" id="173053"/>
    <lineage>
        <taxon>Bacteria</taxon>
        <taxon>Bacillati</taxon>
        <taxon>Actinomycetota</taxon>
        <taxon>Actinomycetes</taxon>
        <taxon>Micrococcales</taxon>
        <taxon>Intrasporangiaceae</taxon>
        <taxon>Phycicoccus</taxon>
    </lineage>
</organism>
<dbReference type="InterPro" id="IPR036388">
    <property type="entry name" value="WH-like_DNA-bd_sf"/>
</dbReference>
<dbReference type="RefSeq" id="WP_245862412.1">
    <property type="nucleotide sequence ID" value="NZ_PJNE01000001.1"/>
</dbReference>
<dbReference type="Gene3D" id="1.10.10.10">
    <property type="entry name" value="Winged helix-like DNA-binding domain superfamily/Winged helix DNA-binding domain"/>
    <property type="match status" value="1"/>
</dbReference>
<dbReference type="PROSITE" id="PS50995">
    <property type="entry name" value="HTH_MARR_2"/>
    <property type="match status" value="1"/>
</dbReference>
<dbReference type="PANTHER" id="PTHR33164">
    <property type="entry name" value="TRANSCRIPTIONAL REGULATOR, MARR FAMILY"/>
    <property type="match status" value="1"/>
</dbReference>
<comment type="caution">
    <text evidence="2">The sequence shown here is derived from an EMBL/GenBank/DDBJ whole genome shotgun (WGS) entry which is preliminary data.</text>
</comment>
<feature type="domain" description="HTH marR-type" evidence="1">
    <location>
        <begin position="11"/>
        <end position="143"/>
    </location>
</feature>
<keyword evidence="3" id="KW-1185">Reference proteome</keyword>
<dbReference type="AlphaFoldDB" id="A0A2N3YLH6"/>
<dbReference type="Proteomes" id="UP000233781">
    <property type="component" value="Unassembled WGS sequence"/>
</dbReference>
<dbReference type="InterPro" id="IPR036390">
    <property type="entry name" value="WH_DNA-bd_sf"/>
</dbReference>
<dbReference type="GO" id="GO:0003677">
    <property type="term" value="F:DNA binding"/>
    <property type="evidence" value="ECO:0007669"/>
    <property type="project" value="UniProtKB-KW"/>
</dbReference>
<dbReference type="PANTHER" id="PTHR33164:SF43">
    <property type="entry name" value="HTH-TYPE TRANSCRIPTIONAL REPRESSOR YETL"/>
    <property type="match status" value="1"/>
</dbReference>
<gene>
    <name evidence="2" type="ORF">ATL31_2572</name>
</gene>
<evidence type="ECO:0000259" key="1">
    <source>
        <dbReference type="PROSITE" id="PS50995"/>
    </source>
</evidence>
<dbReference type="PRINTS" id="PR00598">
    <property type="entry name" value="HTHMARR"/>
</dbReference>
<dbReference type="GO" id="GO:0003700">
    <property type="term" value="F:DNA-binding transcription factor activity"/>
    <property type="evidence" value="ECO:0007669"/>
    <property type="project" value="InterPro"/>
</dbReference>